<sequence>MDKYVFDQVEICKKNIFYKNDKVEIKQACFTINDKLFEIQYETVNQKEIDDLYLVVLKLLDKGKIFHEAYQLL</sequence>
<protein>
    <submittedName>
        <fullName evidence="1">11259_t:CDS:1</fullName>
    </submittedName>
</protein>
<name>A0ABN7USQ8_GIGMA</name>
<feature type="non-terminal residue" evidence="1">
    <location>
        <position position="73"/>
    </location>
</feature>
<accession>A0ABN7USQ8</accession>
<keyword evidence="2" id="KW-1185">Reference proteome</keyword>
<dbReference type="EMBL" id="CAJVQB010005682">
    <property type="protein sequence ID" value="CAG8667620.1"/>
    <property type="molecule type" value="Genomic_DNA"/>
</dbReference>
<dbReference type="Proteomes" id="UP000789901">
    <property type="component" value="Unassembled WGS sequence"/>
</dbReference>
<proteinExistence type="predicted"/>
<evidence type="ECO:0000313" key="2">
    <source>
        <dbReference type="Proteomes" id="UP000789901"/>
    </source>
</evidence>
<gene>
    <name evidence="1" type="ORF">GMARGA_LOCUS10237</name>
</gene>
<organism evidence="1 2">
    <name type="scientific">Gigaspora margarita</name>
    <dbReference type="NCBI Taxonomy" id="4874"/>
    <lineage>
        <taxon>Eukaryota</taxon>
        <taxon>Fungi</taxon>
        <taxon>Fungi incertae sedis</taxon>
        <taxon>Mucoromycota</taxon>
        <taxon>Glomeromycotina</taxon>
        <taxon>Glomeromycetes</taxon>
        <taxon>Diversisporales</taxon>
        <taxon>Gigasporaceae</taxon>
        <taxon>Gigaspora</taxon>
    </lineage>
</organism>
<evidence type="ECO:0000313" key="1">
    <source>
        <dbReference type="EMBL" id="CAG8667620.1"/>
    </source>
</evidence>
<reference evidence="1 2" key="1">
    <citation type="submission" date="2021-06" db="EMBL/GenBank/DDBJ databases">
        <authorList>
            <person name="Kallberg Y."/>
            <person name="Tangrot J."/>
            <person name="Rosling A."/>
        </authorList>
    </citation>
    <scope>NUCLEOTIDE SEQUENCE [LARGE SCALE GENOMIC DNA]</scope>
    <source>
        <strain evidence="1 2">120-4 pot B 10/14</strain>
    </source>
</reference>
<comment type="caution">
    <text evidence="1">The sequence shown here is derived from an EMBL/GenBank/DDBJ whole genome shotgun (WGS) entry which is preliminary data.</text>
</comment>